<dbReference type="OrthoDB" id="92465at2"/>
<evidence type="ECO:0000256" key="6">
    <source>
        <dbReference type="ARBA" id="ARBA00022777"/>
    </source>
</evidence>
<accession>A0A3E2VSI6</accession>
<dbReference type="PROSITE" id="PS00371">
    <property type="entry name" value="PTS_EIIA_TYPE_1_HIS"/>
    <property type="match status" value="1"/>
</dbReference>
<comment type="caution">
    <text evidence="8">The sequence shown here is derived from an EMBL/GenBank/DDBJ whole genome shotgun (WGS) entry which is preliminary data.</text>
</comment>
<dbReference type="NCBIfam" id="TIGR00830">
    <property type="entry name" value="PTBA"/>
    <property type="match status" value="1"/>
</dbReference>
<organism evidence="8 9">
    <name type="scientific">Clostridium innocuum</name>
    <dbReference type="NCBI Taxonomy" id="1522"/>
    <lineage>
        <taxon>Bacteria</taxon>
        <taxon>Bacillati</taxon>
        <taxon>Bacillota</taxon>
        <taxon>Clostridia</taxon>
        <taxon>Eubacteriales</taxon>
        <taxon>Clostridiaceae</taxon>
        <taxon>Clostridium</taxon>
    </lineage>
</organism>
<name>A0A3E2VSI6_CLOIN</name>
<dbReference type="SUPFAM" id="SSF51261">
    <property type="entry name" value="Duplicated hybrid motif"/>
    <property type="match status" value="1"/>
</dbReference>
<evidence type="ECO:0000256" key="2">
    <source>
        <dbReference type="ARBA" id="ARBA00022448"/>
    </source>
</evidence>
<dbReference type="FunFam" id="2.70.70.10:FF:000001">
    <property type="entry name" value="PTS system glucose-specific IIA component"/>
    <property type="match status" value="1"/>
</dbReference>
<dbReference type="Pfam" id="PF00358">
    <property type="entry name" value="PTS_EIIA_1"/>
    <property type="match status" value="1"/>
</dbReference>
<protein>
    <submittedName>
        <fullName evidence="8">PTS glucose transporter subunit IIA</fullName>
    </submittedName>
</protein>
<dbReference type="InterPro" id="IPR011055">
    <property type="entry name" value="Dup_hybrid_motif"/>
</dbReference>
<evidence type="ECO:0000313" key="9">
    <source>
        <dbReference type="Proteomes" id="UP000260025"/>
    </source>
</evidence>
<keyword evidence="5" id="KW-0598">Phosphotransferase system</keyword>
<dbReference type="InterPro" id="IPR001127">
    <property type="entry name" value="PTS_EIIA_1_perm"/>
</dbReference>
<keyword evidence="3 8" id="KW-0762">Sugar transport</keyword>
<keyword evidence="4" id="KW-0808">Transferase</keyword>
<evidence type="ECO:0000259" key="7">
    <source>
        <dbReference type="PROSITE" id="PS51093"/>
    </source>
</evidence>
<evidence type="ECO:0000256" key="4">
    <source>
        <dbReference type="ARBA" id="ARBA00022679"/>
    </source>
</evidence>
<feature type="domain" description="PTS EIIA type-1" evidence="7">
    <location>
        <begin position="30"/>
        <end position="134"/>
    </location>
</feature>
<reference evidence="8 9" key="1">
    <citation type="submission" date="2018-08" db="EMBL/GenBank/DDBJ databases">
        <title>A genome reference for cultivated species of the human gut microbiota.</title>
        <authorList>
            <person name="Zou Y."/>
            <person name="Xue W."/>
            <person name="Luo G."/>
        </authorList>
    </citation>
    <scope>NUCLEOTIDE SEQUENCE [LARGE SCALE GENOMIC DNA]</scope>
    <source>
        <strain evidence="8 9">OF01-2LB</strain>
    </source>
</reference>
<sequence>MFGFRKKEKSREELLAVVDGTLIPIEDVKDPVFSQKMMGDGFAIASTGDTIYACADADITMLFPSNHAVGLTLKNGMEILIHVGIDTVNENGNGFTCLCEQGKAVEKGEPLLKMDRDYLLSKGYDLSVIVIFTNKDSYAEFRREEPVEVKGGESVAVTYTLPQ</sequence>
<comment type="subcellular location">
    <subcellularLocation>
        <location evidence="1">Cytoplasm</location>
    </subcellularLocation>
</comment>
<dbReference type="EMBL" id="QVEV01000027">
    <property type="protein sequence ID" value="RGC13820.1"/>
    <property type="molecule type" value="Genomic_DNA"/>
</dbReference>
<proteinExistence type="predicted"/>
<dbReference type="PANTHER" id="PTHR45008:SF1">
    <property type="entry name" value="PTS SYSTEM GLUCOSE-SPECIFIC EIIA COMPONENT"/>
    <property type="match status" value="1"/>
</dbReference>
<keyword evidence="2" id="KW-0813">Transport</keyword>
<dbReference type="PROSITE" id="PS51093">
    <property type="entry name" value="PTS_EIIA_TYPE_1"/>
    <property type="match status" value="1"/>
</dbReference>
<dbReference type="AlphaFoldDB" id="A0A3E2VSI6"/>
<dbReference type="Proteomes" id="UP000260025">
    <property type="component" value="Unassembled WGS sequence"/>
</dbReference>
<dbReference type="GO" id="GO:0016301">
    <property type="term" value="F:kinase activity"/>
    <property type="evidence" value="ECO:0007669"/>
    <property type="project" value="UniProtKB-KW"/>
</dbReference>
<evidence type="ECO:0000256" key="1">
    <source>
        <dbReference type="ARBA" id="ARBA00004496"/>
    </source>
</evidence>
<keyword evidence="6" id="KW-0418">Kinase</keyword>
<gene>
    <name evidence="8" type="ORF">DXA38_15715</name>
</gene>
<dbReference type="GO" id="GO:0005737">
    <property type="term" value="C:cytoplasm"/>
    <property type="evidence" value="ECO:0007669"/>
    <property type="project" value="UniProtKB-SubCell"/>
</dbReference>
<dbReference type="Gene3D" id="2.70.70.10">
    <property type="entry name" value="Glucose Permease (Domain IIA)"/>
    <property type="match status" value="1"/>
</dbReference>
<dbReference type="InterPro" id="IPR050890">
    <property type="entry name" value="PTS_EIIA_component"/>
</dbReference>
<evidence type="ECO:0000256" key="3">
    <source>
        <dbReference type="ARBA" id="ARBA00022597"/>
    </source>
</evidence>
<evidence type="ECO:0000256" key="5">
    <source>
        <dbReference type="ARBA" id="ARBA00022683"/>
    </source>
</evidence>
<dbReference type="PANTHER" id="PTHR45008">
    <property type="entry name" value="PTS SYSTEM GLUCOSE-SPECIFIC EIIA COMPONENT"/>
    <property type="match status" value="1"/>
</dbReference>
<dbReference type="GO" id="GO:0009401">
    <property type="term" value="P:phosphoenolpyruvate-dependent sugar phosphotransferase system"/>
    <property type="evidence" value="ECO:0007669"/>
    <property type="project" value="UniProtKB-KW"/>
</dbReference>
<dbReference type="RefSeq" id="WP_117443998.1">
    <property type="nucleotide sequence ID" value="NZ_JAJFEN010000041.1"/>
</dbReference>
<evidence type="ECO:0000313" key="8">
    <source>
        <dbReference type="EMBL" id="RGC13820.1"/>
    </source>
</evidence>